<dbReference type="RefSeq" id="WP_314003140.1">
    <property type="nucleotide sequence ID" value="NZ_JASJOT010000033.1"/>
</dbReference>
<reference evidence="1 2" key="1">
    <citation type="submission" date="2023-05" db="EMBL/GenBank/DDBJ databases">
        <authorList>
            <person name="Zhang X."/>
        </authorList>
    </citation>
    <scope>NUCLEOTIDE SEQUENCE [LARGE SCALE GENOMIC DNA]</scope>
    <source>
        <strain evidence="1 2">DM2B3-1</strain>
    </source>
</reference>
<evidence type="ECO:0000313" key="1">
    <source>
        <dbReference type="EMBL" id="MDJ1497510.1"/>
    </source>
</evidence>
<proteinExistence type="predicted"/>
<sequence>MTAFYFYQESKIISGSAAIEYRQFANRSHYICGELGWEVAIHVYDWIEL</sequence>
<evidence type="ECO:0000313" key="2">
    <source>
        <dbReference type="Proteomes" id="UP001228581"/>
    </source>
</evidence>
<name>A0ABT7CX23_9BACT</name>
<comment type="caution">
    <text evidence="1">The sequence shown here is derived from an EMBL/GenBank/DDBJ whole genome shotgun (WGS) entry which is preliminary data.</text>
</comment>
<organism evidence="1 2">
    <name type="scientific">Xanthocytophaga flava</name>
    <dbReference type="NCBI Taxonomy" id="3048013"/>
    <lineage>
        <taxon>Bacteria</taxon>
        <taxon>Pseudomonadati</taxon>
        <taxon>Bacteroidota</taxon>
        <taxon>Cytophagia</taxon>
        <taxon>Cytophagales</taxon>
        <taxon>Rhodocytophagaceae</taxon>
        <taxon>Xanthocytophaga</taxon>
    </lineage>
</organism>
<accession>A0ABT7CX23</accession>
<keyword evidence="2" id="KW-1185">Reference proteome</keyword>
<dbReference type="Proteomes" id="UP001228581">
    <property type="component" value="Unassembled WGS sequence"/>
</dbReference>
<protein>
    <submittedName>
        <fullName evidence="1">Uncharacterized protein</fullName>
    </submittedName>
</protein>
<gene>
    <name evidence="1" type="ORF">QNI19_31515</name>
</gene>
<dbReference type="EMBL" id="JASJOT010000033">
    <property type="protein sequence ID" value="MDJ1497510.1"/>
    <property type="molecule type" value="Genomic_DNA"/>
</dbReference>